<dbReference type="SUPFAM" id="SSF109993">
    <property type="entry name" value="VPS9 domain"/>
    <property type="match status" value="1"/>
</dbReference>
<dbReference type="GO" id="GO:0031267">
    <property type="term" value="F:small GTPase binding"/>
    <property type="evidence" value="ECO:0007669"/>
    <property type="project" value="TreeGrafter"/>
</dbReference>
<dbReference type="GO" id="GO:0030139">
    <property type="term" value="C:endocytic vesicle"/>
    <property type="evidence" value="ECO:0007669"/>
    <property type="project" value="TreeGrafter"/>
</dbReference>
<dbReference type="GO" id="GO:0005829">
    <property type="term" value="C:cytosol"/>
    <property type="evidence" value="ECO:0007669"/>
    <property type="project" value="TreeGrafter"/>
</dbReference>
<reference evidence="2" key="1">
    <citation type="submission" date="2021-02" db="EMBL/GenBank/DDBJ databases">
        <authorList>
            <person name="Dougan E. K."/>
            <person name="Rhodes N."/>
            <person name="Thang M."/>
            <person name="Chan C."/>
        </authorList>
    </citation>
    <scope>NUCLEOTIDE SEQUENCE</scope>
</reference>
<organism evidence="2 3">
    <name type="scientific">Symbiodinium pilosum</name>
    <name type="common">Dinoflagellate</name>
    <dbReference type="NCBI Taxonomy" id="2952"/>
    <lineage>
        <taxon>Eukaryota</taxon>
        <taxon>Sar</taxon>
        <taxon>Alveolata</taxon>
        <taxon>Dinophyceae</taxon>
        <taxon>Suessiales</taxon>
        <taxon>Symbiodiniaceae</taxon>
        <taxon>Symbiodinium</taxon>
    </lineage>
</organism>
<dbReference type="EMBL" id="CAJNIZ010043138">
    <property type="protein sequence ID" value="CAE7650939.1"/>
    <property type="molecule type" value="Genomic_DNA"/>
</dbReference>
<dbReference type="SMART" id="SM00167">
    <property type="entry name" value="VPS9"/>
    <property type="match status" value="1"/>
</dbReference>
<dbReference type="PANTHER" id="PTHR23101">
    <property type="entry name" value="RAB GDP/GTP EXCHANGE FACTOR"/>
    <property type="match status" value="1"/>
</dbReference>
<dbReference type="GO" id="GO:0016192">
    <property type="term" value="P:vesicle-mediated transport"/>
    <property type="evidence" value="ECO:0007669"/>
    <property type="project" value="InterPro"/>
</dbReference>
<dbReference type="Pfam" id="PF02204">
    <property type="entry name" value="VPS9"/>
    <property type="match status" value="1"/>
</dbReference>
<dbReference type="PANTHER" id="PTHR23101:SF25">
    <property type="entry name" value="GTPASE-ACTIVATING PROTEIN AND VPS9 DOMAIN-CONTAINING PROTEIN 1"/>
    <property type="match status" value="1"/>
</dbReference>
<dbReference type="OrthoDB" id="300289at2759"/>
<accession>A0A812VZ91</accession>
<feature type="domain" description="VPS9" evidence="1">
    <location>
        <begin position="94"/>
        <end position="229"/>
    </location>
</feature>
<dbReference type="InterPro" id="IPR045046">
    <property type="entry name" value="Vps9-like"/>
</dbReference>
<sequence>MAFREMLKHESAIPLTARLQDFVKKFPTQGLSREQAADRIHKFLSATQDWMLSQVLVFAAEADEAGQTNAAEGLEKFLLSRLHARLFSMEPSDLTEDETLRRRIDSFSWVGFKNLGVPPVDTSLLDLAVEQLHSLDKFKAPRDKMVCILNSCRVINDVLKRAIVASGASRPLSADDFLPLLIYSLILANPPRLHSNIEFVAAFRHPSRLVAEAGCTQKQRLESPSLRYA</sequence>
<evidence type="ECO:0000313" key="2">
    <source>
        <dbReference type="EMBL" id="CAE7650939.1"/>
    </source>
</evidence>
<dbReference type="AlphaFoldDB" id="A0A812VZ91"/>
<dbReference type="PROSITE" id="PS51205">
    <property type="entry name" value="VPS9"/>
    <property type="match status" value="1"/>
</dbReference>
<dbReference type="InterPro" id="IPR037191">
    <property type="entry name" value="VPS9_dom_sf"/>
</dbReference>
<dbReference type="GO" id="GO:0005085">
    <property type="term" value="F:guanyl-nucleotide exchange factor activity"/>
    <property type="evidence" value="ECO:0007669"/>
    <property type="project" value="InterPro"/>
</dbReference>
<dbReference type="Gene3D" id="1.10.246.120">
    <property type="match status" value="1"/>
</dbReference>
<proteinExistence type="predicted"/>
<dbReference type="Gene3D" id="1.20.1050.80">
    <property type="entry name" value="VPS9 domain"/>
    <property type="match status" value="1"/>
</dbReference>
<protein>
    <submittedName>
        <fullName evidence="2">VPS9A protein</fullName>
    </submittedName>
</protein>
<gene>
    <name evidence="2" type="primary">VPS9A</name>
    <name evidence="2" type="ORF">SPIL2461_LOCUS17378</name>
</gene>
<dbReference type="Proteomes" id="UP000649617">
    <property type="component" value="Unassembled WGS sequence"/>
</dbReference>
<evidence type="ECO:0000259" key="1">
    <source>
        <dbReference type="PROSITE" id="PS51205"/>
    </source>
</evidence>
<evidence type="ECO:0000313" key="3">
    <source>
        <dbReference type="Proteomes" id="UP000649617"/>
    </source>
</evidence>
<dbReference type="InterPro" id="IPR003123">
    <property type="entry name" value="VPS9"/>
</dbReference>
<keyword evidence="3" id="KW-1185">Reference proteome</keyword>
<name>A0A812VZ91_SYMPI</name>
<comment type="caution">
    <text evidence="2">The sequence shown here is derived from an EMBL/GenBank/DDBJ whole genome shotgun (WGS) entry which is preliminary data.</text>
</comment>